<dbReference type="Gene3D" id="1.20.1280.50">
    <property type="match status" value="1"/>
</dbReference>
<dbReference type="InterPro" id="IPR001810">
    <property type="entry name" value="F-box_dom"/>
</dbReference>
<gene>
    <name evidence="2" type="ORF">FB567DRAFT_553654</name>
</gene>
<keyword evidence="3" id="KW-1185">Reference proteome</keyword>
<dbReference type="EMBL" id="JAGMVJ010000021">
    <property type="protein sequence ID" value="KAH7074172.1"/>
    <property type="molecule type" value="Genomic_DNA"/>
</dbReference>
<proteinExistence type="predicted"/>
<accession>A0A8K0VTF5</accession>
<evidence type="ECO:0000259" key="1">
    <source>
        <dbReference type="PROSITE" id="PS50181"/>
    </source>
</evidence>
<name>A0A8K0VTF5_9PLEO</name>
<dbReference type="InterPro" id="IPR036047">
    <property type="entry name" value="F-box-like_dom_sf"/>
</dbReference>
<comment type="caution">
    <text evidence="2">The sequence shown here is derived from an EMBL/GenBank/DDBJ whole genome shotgun (WGS) entry which is preliminary data.</text>
</comment>
<dbReference type="Proteomes" id="UP000813461">
    <property type="component" value="Unassembled WGS sequence"/>
</dbReference>
<organism evidence="2 3">
    <name type="scientific">Paraphoma chrysanthemicola</name>
    <dbReference type="NCBI Taxonomy" id="798071"/>
    <lineage>
        <taxon>Eukaryota</taxon>
        <taxon>Fungi</taxon>
        <taxon>Dikarya</taxon>
        <taxon>Ascomycota</taxon>
        <taxon>Pezizomycotina</taxon>
        <taxon>Dothideomycetes</taxon>
        <taxon>Pleosporomycetidae</taxon>
        <taxon>Pleosporales</taxon>
        <taxon>Pleosporineae</taxon>
        <taxon>Phaeosphaeriaceae</taxon>
        <taxon>Paraphoma</taxon>
    </lineage>
</organism>
<evidence type="ECO:0000313" key="2">
    <source>
        <dbReference type="EMBL" id="KAH7074172.1"/>
    </source>
</evidence>
<sequence length="225" mass="25613">MASSSQIQPTPKMVDVIRLIPAFPNEISHQILSSLSFFDVVAAYFVANNWRQYLENDDALRRSMFRLPKLLDGADEATRRDHISTLWNKLKVNTGEKSDDKASSFWDLVAINPLLYASKARYPTNTGLEYTLDTRQLLENSMNLKMRPHSWRVVRKLLFSRSLTYPPVTAVRVRNDTTRPSKNLYGGSRSKIIAPFRTKVSPAGYRLGTYGTKPNSIVLLSVPNY</sequence>
<dbReference type="OrthoDB" id="10611106at2759"/>
<dbReference type="PROSITE" id="PS50181">
    <property type="entry name" value="FBOX"/>
    <property type="match status" value="1"/>
</dbReference>
<dbReference type="AlphaFoldDB" id="A0A8K0VTF5"/>
<reference evidence="2" key="1">
    <citation type="journal article" date="2021" name="Nat. Commun.">
        <title>Genetic determinants of endophytism in the Arabidopsis root mycobiome.</title>
        <authorList>
            <person name="Mesny F."/>
            <person name="Miyauchi S."/>
            <person name="Thiergart T."/>
            <person name="Pickel B."/>
            <person name="Atanasova L."/>
            <person name="Karlsson M."/>
            <person name="Huettel B."/>
            <person name="Barry K.W."/>
            <person name="Haridas S."/>
            <person name="Chen C."/>
            <person name="Bauer D."/>
            <person name="Andreopoulos W."/>
            <person name="Pangilinan J."/>
            <person name="LaButti K."/>
            <person name="Riley R."/>
            <person name="Lipzen A."/>
            <person name="Clum A."/>
            <person name="Drula E."/>
            <person name="Henrissat B."/>
            <person name="Kohler A."/>
            <person name="Grigoriev I.V."/>
            <person name="Martin F.M."/>
            <person name="Hacquard S."/>
        </authorList>
    </citation>
    <scope>NUCLEOTIDE SEQUENCE</scope>
    <source>
        <strain evidence="2">MPI-SDFR-AT-0120</strain>
    </source>
</reference>
<dbReference type="SUPFAM" id="SSF81383">
    <property type="entry name" value="F-box domain"/>
    <property type="match status" value="1"/>
</dbReference>
<protein>
    <recommendedName>
        <fullName evidence="1">F-box domain-containing protein</fullName>
    </recommendedName>
</protein>
<evidence type="ECO:0000313" key="3">
    <source>
        <dbReference type="Proteomes" id="UP000813461"/>
    </source>
</evidence>
<feature type="domain" description="F-box" evidence="1">
    <location>
        <begin position="17"/>
        <end position="63"/>
    </location>
</feature>